<dbReference type="EMBL" id="BLLF01000810">
    <property type="protein sequence ID" value="GFH15132.1"/>
    <property type="molecule type" value="Genomic_DNA"/>
</dbReference>
<evidence type="ECO:0000259" key="1">
    <source>
        <dbReference type="Pfam" id="PF01926"/>
    </source>
</evidence>
<name>A0A699ZHL4_HAELA</name>
<dbReference type="Proteomes" id="UP000485058">
    <property type="component" value="Unassembled WGS sequence"/>
</dbReference>
<dbReference type="GO" id="GO:0005525">
    <property type="term" value="F:GTP binding"/>
    <property type="evidence" value="ECO:0007669"/>
    <property type="project" value="InterPro"/>
</dbReference>
<reference evidence="2 3" key="1">
    <citation type="submission" date="2020-02" db="EMBL/GenBank/DDBJ databases">
        <title>Draft genome sequence of Haematococcus lacustris strain NIES-144.</title>
        <authorList>
            <person name="Morimoto D."/>
            <person name="Nakagawa S."/>
            <person name="Yoshida T."/>
            <person name="Sawayama S."/>
        </authorList>
    </citation>
    <scope>NUCLEOTIDE SEQUENCE [LARGE SCALE GENOMIC DNA]</scope>
    <source>
        <strain evidence="2 3">NIES-144</strain>
    </source>
</reference>
<dbReference type="AlphaFoldDB" id="A0A699ZHL4"/>
<protein>
    <submittedName>
        <fullName evidence="2">GTP-binding protein</fullName>
    </submittedName>
</protein>
<organism evidence="2 3">
    <name type="scientific">Haematococcus lacustris</name>
    <name type="common">Green alga</name>
    <name type="synonym">Haematococcus pluvialis</name>
    <dbReference type="NCBI Taxonomy" id="44745"/>
    <lineage>
        <taxon>Eukaryota</taxon>
        <taxon>Viridiplantae</taxon>
        <taxon>Chlorophyta</taxon>
        <taxon>core chlorophytes</taxon>
        <taxon>Chlorophyceae</taxon>
        <taxon>CS clade</taxon>
        <taxon>Chlamydomonadales</taxon>
        <taxon>Haematococcaceae</taxon>
        <taxon>Haematococcus</taxon>
    </lineage>
</organism>
<feature type="domain" description="G" evidence="1">
    <location>
        <begin position="53"/>
        <end position="111"/>
    </location>
</feature>
<proteinExistence type="predicted"/>
<dbReference type="Pfam" id="PF01926">
    <property type="entry name" value="MMR_HSR1"/>
    <property type="match status" value="1"/>
</dbReference>
<dbReference type="PANTHER" id="PTHR43834">
    <property type="entry name" value="GTPASE DER"/>
    <property type="match status" value="1"/>
</dbReference>
<feature type="non-terminal residue" evidence="2">
    <location>
        <position position="120"/>
    </location>
</feature>
<dbReference type="PANTHER" id="PTHR43834:SF6">
    <property type="entry name" value="GTPASE DER"/>
    <property type="match status" value="1"/>
</dbReference>
<accession>A0A699ZHL4</accession>
<sequence>MFIGVRLATFCARRFRPVASLQSLSANNYVTAESISEAVAARIAEQPHLLPKLALIGRPNVGKSALFNRLARRKAAVVYNTPKSHVTRDWHEETARLGDLVFRLADTAGVEPDAPALSIQ</sequence>
<gene>
    <name evidence="2" type="ORF">HaLaN_11302</name>
</gene>
<evidence type="ECO:0000313" key="3">
    <source>
        <dbReference type="Proteomes" id="UP000485058"/>
    </source>
</evidence>
<keyword evidence="3" id="KW-1185">Reference proteome</keyword>
<dbReference type="SUPFAM" id="SSF52540">
    <property type="entry name" value="P-loop containing nucleoside triphosphate hydrolases"/>
    <property type="match status" value="1"/>
</dbReference>
<comment type="caution">
    <text evidence="2">The sequence shown here is derived from an EMBL/GenBank/DDBJ whole genome shotgun (WGS) entry which is preliminary data.</text>
</comment>
<dbReference type="InterPro" id="IPR027417">
    <property type="entry name" value="P-loop_NTPase"/>
</dbReference>
<dbReference type="Gene3D" id="3.40.50.300">
    <property type="entry name" value="P-loop containing nucleotide triphosphate hydrolases"/>
    <property type="match status" value="1"/>
</dbReference>
<evidence type="ECO:0000313" key="2">
    <source>
        <dbReference type="EMBL" id="GFH15132.1"/>
    </source>
</evidence>
<dbReference type="InterPro" id="IPR006073">
    <property type="entry name" value="GTP-bd"/>
</dbReference>